<reference evidence="7 8" key="1">
    <citation type="submission" date="2018-01" db="EMBL/GenBank/DDBJ databases">
        <title>The whole genome sequencing and assembly of Fervidobacterium changbaicum CBS-1 strain.</title>
        <authorList>
            <person name="Kim J.-Y."/>
            <person name="Park M.-K."/>
            <person name="Yi H."/>
            <person name="Bahn Y.-S."/>
            <person name="Kim J.F."/>
            <person name="Lee D.-W."/>
        </authorList>
    </citation>
    <scope>NUCLEOTIDE SEQUENCE [LARGE SCALE GENOMIC DNA]</scope>
    <source>
        <strain evidence="7 8">CBS-1</strain>
    </source>
</reference>
<evidence type="ECO:0000256" key="4">
    <source>
        <dbReference type="ARBA" id="ARBA00022989"/>
    </source>
</evidence>
<evidence type="ECO:0000313" key="7">
    <source>
        <dbReference type="EMBL" id="QAV32341.1"/>
    </source>
</evidence>
<accession>A0AAE5X9V3</accession>
<feature type="transmembrane region" description="Helical" evidence="6">
    <location>
        <begin position="6"/>
        <end position="25"/>
    </location>
</feature>
<evidence type="ECO:0000256" key="1">
    <source>
        <dbReference type="ARBA" id="ARBA00004236"/>
    </source>
</evidence>
<keyword evidence="7" id="KW-0969">Cilium</keyword>
<dbReference type="GO" id="GO:0016020">
    <property type="term" value="C:membrane"/>
    <property type="evidence" value="ECO:0007669"/>
    <property type="project" value="InterPro"/>
</dbReference>
<dbReference type="InterPro" id="IPR022781">
    <property type="entry name" value="Flagellar_biosynth_FliO"/>
</dbReference>
<evidence type="ECO:0000313" key="8">
    <source>
        <dbReference type="Proteomes" id="UP000288947"/>
    </source>
</evidence>
<evidence type="ECO:0000256" key="3">
    <source>
        <dbReference type="ARBA" id="ARBA00022692"/>
    </source>
</evidence>
<dbReference type="AlphaFoldDB" id="A0AAE5X9V3"/>
<gene>
    <name evidence="7" type="ORF">CBS1_00360</name>
</gene>
<comment type="subcellular location">
    <subcellularLocation>
        <location evidence="1">Cell membrane</location>
    </subcellularLocation>
</comment>
<keyword evidence="2" id="KW-1003">Cell membrane</keyword>
<keyword evidence="3 6" id="KW-0812">Transmembrane</keyword>
<protein>
    <submittedName>
        <fullName evidence="7">Flagellar biosynthesis protein FliZ</fullName>
    </submittedName>
</protein>
<evidence type="ECO:0000256" key="5">
    <source>
        <dbReference type="ARBA" id="ARBA00023136"/>
    </source>
</evidence>
<dbReference type="Pfam" id="PF04347">
    <property type="entry name" value="FliO"/>
    <property type="match status" value="1"/>
</dbReference>
<organism evidence="7 8">
    <name type="scientific">Fervidobacterium changbaicum</name>
    <dbReference type="NCBI Taxonomy" id="310769"/>
    <lineage>
        <taxon>Bacteria</taxon>
        <taxon>Thermotogati</taxon>
        <taxon>Thermotogota</taxon>
        <taxon>Thermotogae</taxon>
        <taxon>Thermotogales</taxon>
        <taxon>Fervidobacteriaceae</taxon>
        <taxon>Fervidobacterium</taxon>
    </lineage>
</organism>
<keyword evidence="5 6" id="KW-0472">Membrane</keyword>
<keyword evidence="7" id="KW-0966">Cell projection</keyword>
<dbReference type="Proteomes" id="UP000288947">
    <property type="component" value="Chromosome"/>
</dbReference>
<name>A0AAE5X9V3_9BACT</name>
<dbReference type="EMBL" id="CP026721">
    <property type="protein sequence ID" value="QAV32341.1"/>
    <property type="molecule type" value="Genomic_DNA"/>
</dbReference>
<keyword evidence="4 6" id="KW-1133">Transmembrane helix</keyword>
<sequence>MGGLVSFLIGLISIIAILLGTYWLLKRKLPNTVGGRFAKVISRVYLDRTTSLVLVRILKEYYVILIGPNQATVVKKLDTIEEGEIDTEAGRNSSFESILQKFVGGKK</sequence>
<proteinExistence type="predicted"/>
<dbReference type="GO" id="GO:0044781">
    <property type="term" value="P:bacterial-type flagellum organization"/>
    <property type="evidence" value="ECO:0007669"/>
    <property type="project" value="InterPro"/>
</dbReference>
<evidence type="ECO:0000256" key="2">
    <source>
        <dbReference type="ARBA" id="ARBA00022475"/>
    </source>
</evidence>
<keyword evidence="8" id="KW-1185">Reference proteome</keyword>
<keyword evidence="7" id="KW-0282">Flagellum</keyword>
<evidence type="ECO:0000256" key="6">
    <source>
        <dbReference type="SAM" id="Phobius"/>
    </source>
</evidence>